<evidence type="ECO:0000259" key="8">
    <source>
        <dbReference type="PROSITE" id="PS50994"/>
    </source>
</evidence>
<accession>A0A2N9FI69</accession>
<dbReference type="Pfam" id="PF13456">
    <property type="entry name" value="RVT_3"/>
    <property type="match status" value="1"/>
</dbReference>
<feature type="region of interest" description="Disordered" evidence="7">
    <location>
        <begin position="612"/>
        <end position="668"/>
    </location>
</feature>
<feature type="region of interest" description="Disordered" evidence="7">
    <location>
        <begin position="1167"/>
        <end position="1186"/>
    </location>
</feature>
<dbReference type="InterPro" id="IPR012337">
    <property type="entry name" value="RNaseH-like_sf"/>
</dbReference>
<protein>
    <recommendedName>
        <fullName evidence="8">Integrase catalytic domain-containing protein</fullName>
    </recommendedName>
</protein>
<proteinExistence type="predicted"/>
<keyword evidence="3" id="KW-0540">Nuclease</keyword>
<evidence type="ECO:0000256" key="4">
    <source>
        <dbReference type="ARBA" id="ARBA00022759"/>
    </source>
</evidence>
<dbReference type="InterPro" id="IPR002156">
    <property type="entry name" value="RNaseH_domain"/>
</dbReference>
<dbReference type="EMBL" id="OIVN01000878">
    <property type="protein sequence ID" value="SPC86795.1"/>
    <property type="molecule type" value="Genomic_DNA"/>
</dbReference>
<sequence>MRGGRVGFIENRARLAQHHHARRMTVLRELWYCHVAVLSFHASSPSNPPRFPCAYPFLSDFRGQFWRSSGTQTGSCGISSESSRRPLSNDIKFARIGVRTRELWLPEVGVSELFSCTLPVKIPVKRGMLFGEPRVPRRSRSHYLSNAPGLADQLVASRKDSAREGGSCAAYFCKVPDSRESELGLVRYGPASRVHRGVFGPFEGSFPIRIPADPDKFLAIREFHVVHGCVLFPMCPGSQINLLRVRKTLCASAATSVGKFRKFQHSLISSACFHARGRRSSRCRILTILVSSESLRYLLFNVLATTLSFLVRFRPVKYGIEALDILYTLVKGWSVRSSFWSGQRSGQTLVKLGQPWSNLVGIWSKLSKLLEMYPGLHFKGFWARWTLVGLGNRLGQTSVKLWSTLVKLVNPSQTWSNLGKCVSDLLLWEYLMRDEPSSDQTGLVRAVLVLRADTRENPGDQLVASQEDSVRKRGNVGGKIPELSAKPYFALHRGEFGFARYDLANGGRRNVPYAKGGGQFDPVFGLVNGPVKPWSNLVNLGQTWSNLVKALQTLGDVSRTTFQGFPGCIHIHDQMAGEISGPGPSEQEIRMVALERKFDELLSFVQLIAKRNPDDENQRKEGDKDTNSEEPEGHSNTNATPPRPPTPPKPEGKDSQLDSKIDSLGRRRSDSYRALNSFGNTDFSSMSWFPQHDGATQVQGPGVRKIQWERRPHDPPANLKKISHWKELADTFLAQYGFNSQIAPYRFDLQRMEKKSNETFKGICPKFFVDLIPVGERIEDALKTKKIVDMTALMALAEQAAKKAPTKKKEGDVQMIGRNNGRPRQALLTFTMQPIQPRPTPMPAPAQAPTPTLFTPLPMPLMELYPILIEKNLISPVVPRPYNGPQRRDFDQNSTCDFHFGEVGHTVNNCQQLRHRVQDLIDHGILKFEGLPNITTNPLPNHPEGGVNMVEIEERGEERIAWRRLFYTLEKQRRITPLEAPPGPSTGDACEYHSGARGHILECCEEFKKKVTDLMEKGLVGREEIPSEGSHQPDDPSDFDWGYFMEDDIDEWRDVDFSDLLQFPCLIVPLGFETPEFEIFYENGNPGDPFAKEIKEESGMSSLPALTEGEEEEKAKPLPPAKDPDSAAIAEEREEPIKTPPPSNTTTTAEEEYAGPMVEGLSIHTIAEEEDSTTTPPTRHCQQGEEAKMWTCVPLLQRVSSSNEAEEKSRLEPAAPQSKKEALIALLREFHEIFAWSYQDMPGLDTDIVVHKIPLKPECKPVKQALRRMKPEVILKIKEEVEKQLKAATNAVFSFMDGFSGYNQIKMAEEDKSKTAFITHWGTFVYDVMPFGLKNAGATYQRAMVTLFHDMIHHEIEVYVDDMIAKSRTAQDHLTDLRKLFQRLKKYQLRLNSEQVCLWRHIRKVIRLHHQGVSAQPTHPGSANSRTSPHSIPHSPRSIHGLHVGTTRRDWEERSKAIYYLSKKFTEPETRYLLVEKTCCALAWASKKLRQYMLYYTTWLVSRMDPIKYIFEKPALTGKIARWQSTKIITAGGSFTLTEQRNAVGSGIGAVLVSPKGQQTPIAVKLGFDCTNNMTEYEACIVGLQAALEFGAYELEVFGDSLLIVSQTNGEWQARDPKLIPYQRYISRLVPKFKYITFTYTPRAHNHFADALATLASLIKLVEGDDVRPLRIETRDIPAYCVCVEECMNVEAEIDNKPWYYDIKRFIQDREYPPRATENEKKYIRRMAFQFFLSGEILYKRTHDATLLRWTASDMSRLATNARCIRTARTHLPNISTLWPRHGPFSAWGMDVIGAITPKASNGHEFILVAIDYFTKWVEACSFKNVTQVAVTRFVKNNIICRYGMPEMLITDNASNLNNRMMDQLCQQFKIQHHNSAPYRPKMNGAVEAANKNVKKILSKMTETYKDWHEHLPYALCAYRTSVRTSVGATPLLSGIWDGSSTASRSGDPFFENPVTNSAGRSRMGPSTGPYVVKKAFSGGAIILADMDGEEFRSPINSDSVIKAREATKIRKDVALGWKFLYGCS</sequence>
<evidence type="ECO:0000256" key="6">
    <source>
        <dbReference type="ARBA" id="ARBA00022918"/>
    </source>
</evidence>
<evidence type="ECO:0000313" key="9">
    <source>
        <dbReference type="EMBL" id="SPC86795.1"/>
    </source>
</evidence>
<dbReference type="InterPro" id="IPR043128">
    <property type="entry name" value="Rev_trsase/Diguanyl_cyclase"/>
</dbReference>
<keyword evidence="2" id="KW-0548">Nucleotidyltransferase</keyword>
<feature type="domain" description="Integrase catalytic" evidence="8">
    <location>
        <begin position="1780"/>
        <end position="1939"/>
    </location>
</feature>
<dbReference type="GO" id="GO:0015074">
    <property type="term" value="P:DNA integration"/>
    <property type="evidence" value="ECO:0007669"/>
    <property type="project" value="InterPro"/>
</dbReference>
<feature type="region of interest" description="Disordered" evidence="7">
    <location>
        <begin position="1413"/>
        <end position="1440"/>
    </location>
</feature>
<dbReference type="Gene3D" id="3.30.70.270">
    <property type="match status" value="1"/>
</dbReference>
<keyword evidence="1" id="KW-0808">Transferase</keyword>
<dbReference type="SUPFAM" id="SSF53098">
    <property type="entry name" value="Ribonuclease H-like"/>
    <property type="match status" value="2"/>
</dbReference>
<dbReference type="InterPro" id="IPR036397">
    <property type="entry name" value="RNaseH_sf"/>
</dbReference>
<evidence type="ECO:0000256" key="7">
    <source>
        <dbReference type="SAM" id="MobiDB-lite"/>
    </source>
</evidence>
<feature type="compositionally biased region" description="Basic and acidic residues" evidence="7">
    <location>
        <begin position="612"/>
        <end position="633"/>
    </location>
</feature>
<dbReference type="Pfam" id="PF17917">
    <property type="entry name" value="RT_RNaseH"/>
    <property type="match status" value="1"/>
</dbReference>
<feature type="region of interest" description="Disordered" evidence="7">
    <location>
        <begin position="1098"/>
        <end position="1127"/>
    </location>
</feature>
<gene>
    <name evidence="9" type="ORF">FSB_LOCUS14677</name>
</gene>
<evidence type="ECO:0000256" key="2">
    <source>
        <dbReference type="ARBA" id="ARBA00022695"/>
    </source>
</evidence>
<dbReference type="GO" id="GO:0003964">
    <property type="term" value="F:RNA-directed DNA polymerase activity"/>
    <property type="evidence" value="ECO:0007669"/>
    <property type="project" value="UniProtKB-KW"/>
</dbReference>
<dbReference type="SUPFAM" id="SSF56672">
    <property type="entry name" value="DNA/RNA polymerases"/>
    <property type="match status" value="1"/>
</dbReference>
<dbReference type="PROSITE" id="PS50994">
    <property type="entry name" value="INTEGRASE"/>
    <property type="match status" value="1"/>
</dbReference>
<dbReference type="InterPro" id="IPR041373">
    <property type="entry name" value="RT_RNaseH"/>
</dbReference>
<dbReference type="CDD" id="cd01647">
    <property type="entry name" value="RT_LTR"/>
    <property type="match status" value="1"/>
</dbReference>
<evidence type="ECO:0000256" key="1">
    <source>
        <dbReference type="ARBA" id="ARBA00022679"/>
    </source>
</evidence>
<dbReference type="GO" id="GO:0004523">
    <property type="term" value="F:RNA-DNA hybrid ribonuclease activity"/>
    <property type="evidence" value="ECO:0007669"/>
    <property type="project" value="InterPro"/>
</dbReference>
<evidence type="ECO:0000256" key="3">
    <source>
        <dbReference type="ARBA" id="ARBA00022722"/>
    </source>
</evidence>
<dbReference type="GO" id="GO:0003676">
    <property type="term" value="F:nucleic acid binding"/>
    <property type="evidence" value="ECO:0007669"/>
    <property type="project" value="InterPro"/>
</dbReference>
<keyword evidence="4" id="KW-0255">Endonuclease</keyword>
<feature type="compositionally biased region" description="Basic and acidic residues" evidence="7">
    <location>
        <begin position="650"/>
        <end position="668"/>
    </location>
</feature>
<dbReference type="InterPro" id="IPR043502">
    <property type="entry name" value="DNA/RNA_pol_sf"/>
</dbReference>
<organism evidence="9">
    <name type="scientific">Fagus sylvatica</name>
    <name type="common">Beechnut</name>
    <dbReference type="NCBI Taxonomy" id="28930"/>
    <lineage>
        <taxon>Eukaryota</taxon>
        <taxon>Viridiplantae</taxon>
        <taxon>Streptophyta</taxon>
        <taxon>Embryophyta</taxon>
        <taxon>Tracheophyta</taxon>
        <taxon>Spermatophyta</taxon>
        <taxon>Magnoliopsida</taxon>
        <taxon>eudicotyledons</taxon>
        <taxon>Gunneridae</taxon>
        <taxon>Pentapetalae</taxon>
        <taxon>rosids</taxon>
        <taxon>fabids</taxon>
        <taxon>Fagales</taxon>
        <taxon>Fagaceae</taxon>
        <taxon>Fagus</taxon>
    </lineage>
</organism>
<dbReference type="Pfam" id="PF00078">
    <property type="entry name" value="RVT_1"/>
    <property type="match status" value="1"/>
</dbReference>
<reference evidence="9" key="1">
    <citation type="submission" date="2018-02" db="EMBL/GenBank/DDBJ databases">
        <authorList>
            <person name="Cohen D.B."/>
            <person name="Kent A.D."/>
        </authorList>
    </citation>
    <scope>NUCLEOTIDE SEQUENCE</scope>
</reference>
<keyword evidence="6" id="KW-0695">RNA-directed DNA polymerase</keyword>
<dbReference type="Pfam" id="PF00665">
    <property type="entry name" value="rve"/>
    <property type="match status" value="1"/>
</dbReference>
<dbReference type="Gene3D" id="3.30.420.10">
    <property type="entry name" value="Ribonuclease H-like superfamily/Ribonuclease H"/>
    <property type="match status" value="2"/>
</dbReference>
<name>A0A2N9FI69_FAGSY</name>
<dbReference type="InterPro" id="IPR001584">
    <property type="entry name" value="Integrase_cat-core"/>
</dbReference>
<dbReference type="InterPro" id="IPR000477">
    <property type="entry name" value="RT_dom"/>
</dbReference>
<feature type="compositionally biased region" description="Polar residues" evidence="7">
    <location>
        <begin position="1413"/>
        <end position="1424"/>
    </location>
</feature>
<dbReference type="PANTHER" id="PTHR48475">
    <property type="entry name" value="RIBONUCLEASE H"/>
    <property type="match status" value="1"/>
</dbReference>
<dbReference type="Gene3D" id="3.10.10.10">
    <property type="entry name" value="HIV Type 1 Reverse Transcriptase, subunit A, domain 1"/>
    <property type="match status" value="1"/>
</dbReference>
<keyword evidence="5" id="KW-0378">Hydrolase</keyword>
<feature type="compositionally biased region" description="Low complexity" evidence="7">
    <location>
        <begin position="1425"/>
        <end position="1439"/>
    </location>
</feature>
<evidence type="ECO:0000256" key="5">
    <source>
        <dbReference type="ARBA" id="ARBA00022801"/>
    </source>
</evidence>
<dbReference type="CDD" id="cd09279">
    <property type="entry name" value="RNase_HI_like"/>
    <property type="match status" value="1"/>
</dbReference>
<dbReference type="PANTHER" id="PTHR48475:SF1">
    <property type="entry name" value="RNASE H TYPE-1 DOMAIN-CONTAINING PROTEIN"/>
    <property type="match status" value="1"/>
</dbReference>